<dbReference type="Proteomes" id="UP001162060">
    <property type="component" value="Unassembled WGS sequence"/>
</dbReference>
<organism evidence="1 2">
    <name type="scientific">Peronospora matthiolae</name>
    <dbReference type="NCBI Taxonomy" id="2874970"/>
    <lineage>
        <taxon>Eukaryota</taxon>
        <taxon>Sar</taxon>
        <taxon>Stramenopiles</taxon>
        <taxon>Oomycota</taxon>
        <taxon>Peronosporomycetes</taxon>
        <taxon>Peronosporales</taxon>
        <taxon>Peronosporaceae</taxon>
        <taxon>Peronospora</taxon>
    </lineage>
</organism>
<proteinExistence type="predicted"/>
<dbReference type="AlphaFoldDB" id="A0AAV1UNP6"/>
<evidence type="ECO:0000313" key="2">
    <source>
        <dbReference type="Proteomes" id="UP001162060"/>
    </source>
</evidence>
<comment type="caution">
    <text evidence="1">The sequence shown here is derived from an EMBL/GenBank/DDBJ whole genome shotgun (WGS) entry which is preliminary data.</text>
</comment>
<dbReference type="EMBL" id="CAKLBY020000223">
    <property type="protein sequence ID" value="CAK7936145.1"/>
    <property type="molecule type" value="Genomic_DNA"/>
</dbReference>
<reference evidence="1" key="1">
    <citation type="submission" date="2024-01" db="EMBL/GenBank/DDBJ databases">
        <authorList>
            <person name="Webb A."/>
        </authorList>
    </citation>
    <scope>NUCLEOTIDE SEQUENCE</scope>
    <source>
        <strain evidence="1">Pm1</strain>
    </source>
</reference>
<accession>A0AAV1UNP6</accession>
<name>A0AAV1UNP6_9STRA</name>
<protein>
    <submittedName>
        <fullName evidence="1">Uncharacterized protein</fullName>
    </submittedName>
</protein>
<gene>
    <name evidence="1" type="ORF">PM001_LOCUS21295</name>
</gene>
<sequence>MSLKKRVGGTALGATPAVVGDDRKKTTAHALLETLAVPAAAALDKMLDMLGNLSERTFGMKSSKFEQVDRQRKKSSVSNIFGSALGAGKGTYLQVSERTPPHKHSLNVSPDPFFGARRPSFARNIVVTPAQDRGDYVMNAGPAIEVKDALLSLNPEVGAPGPTCFHKYQVTMGVHDGRQRKLALQPFDGMELYHGLISAFIERDKELGRQVNFTERVCGFVYP</sequence>
<evidence type="ECO:0000313" key="1">
    <source>
        <dbReference type="EMBL" id="CAK7936145.1"/>
    </source>
</evidence>